<dbReference type="SMART" id="SM00680">
    <property type="entry name" value="CLIP"/>
    <property type="match status" value="1"/>
</dbReference>
<keyword evidence="6" id="KW-1185">Reference proteome</keyword>
<evidence type="ECO:0000313" key="6">
    <source>
        <dbReference type="Proteomes" id="UP000838878"/>
    </source>
</evidence>
<feature type="non-terminal residue" evidence="5">
    <location>
        <position position="142"/>
    </location>
</feature>
<gene>
    <name evidence="5" type="ORF">BINO364_LOCUS15371</name>
</gene>
<feature type="domain" description="Clip" evidence="4">
    <location>
        <begin position="29"/>
        <end position="73"/>
    </location>
</feature>
<feature type="chain" id="PRO_5035475649" description="Clip domain-containing protein" evidence="3">
    <location>
        <begin position="22"/>
        <end position="142"/>
    </location>
</feature>
<evidence type="ECO:0000313" key="5">
    <source>
        <dbReference type="EMBL" id="CAH0730383.1"/>
    </source>
</evidence>
<organism evidence="5 6">
    <name type="scientific">Brenthis ino</name>
    <name type="common">lesser marbled fritillary</name>
    <dbReference type="NCBI Taxonomy" id="405034"/>
    <lineage>
        <taxon>Eukaryota</taxon>
        <taxon>Metazoa</taxon>
        <taxon>Ecdysozoa</taxon>
        <taxon>Arthropoda</taxon>
        <taxon>Hexapoda</taxon>
        <taxon>Insecta</taxon>
        <taxon>Pterygota</taxon>
        <taxon>Neoptera</taxon>
        <taxon>Endopterygota</taxon>
        <taxon>Lepidoptera</taxon>
        <taxon>Glossata</taxon>
        <taxon>Ditrysia</taxon>
        <taxon>Papilionoidea</taxon>
        <taxon>Nymphalidae</taxon>
        <taxon>Heliconiinae</taxon>
        <taxon>Argynnini</taxon>
        <taxon>Brenthis</taxon>
    </lineage>
</organism>
<evidence type="ECO:0000256" key="2">
    <source>
        <dbReference type="ARBA" id="ARBA00023157"/>
    </source>
</evidence>
<proteinExistence type="predicted"/>
<protein>
    <recommendedName>
        <fullName evidence="4">Clip domain-containing protein</fullName>
    </recommendedName>
</protein>
<dbReference type="InterPro" id="IPR022700">
    <property type="entry name" value="CLIP"/>
</dbReference>
<dbReference type="AlphaFoldDB" id="A0A8J9V2B3"/>
<accession>A0A8J9V2B3</accession>
<evidence type="ECO:0000256" key="3">
    <source>
        <dbReference type="SAM" id="SignalP"/>
    </source>
</evidence>
<feature type="signal peptide" evidence="3">
    <location>
        <begin position="1"/>
        <end position="21"/>
    </location>
</feature>
<keyword evidence="2" id="KW-1015">Disulfide bond</keyword>
<dbReference type="Proteomes" id="UP000838878">
    <property type="component" value="Chromosome 8"/>
</dbReference>
<evidence type="ECO:0000259" key="4">
    <source>
        <dbReference type="SMART" id="SM00680"/>
    </source>
</evidence>
<reference evidence="5" key="1">
    <citation type="submission" date="2021-12" db="EMBL/GenBank/DDBJ databases">
        <authorList>
            <person name="Martin H S."/>
        </authorList>
    </citation>
    <scope>NUCLEOTIDE SEQUENCE</scope>
</reference>
<evidence type="ECO:0000256" key="1">
    <source>
        <dbReference type="ARBA" id="ARBA00022729"/>
    </source>
</evidence>
<keyword evidence="1 3" id="KW-0732">Signal</keyword>
<dbReference type="EMBL" id="OV170228">
    <property type="protein sequence ID" value="CAH0730383.1"/>
    <property type="molecule type" value="Genomic_DNA"/>
</dbReference>
<sequence>MMKIKILIFIILYDYFNKCSCYSKIGESCQIETIVGTCKPFTDCPYAIRLVNEDKELPPTCFWQGNYVIVCCPESHKDLILPGTLEISRLFRSSRVKKTNDMTPAVLPQDGPYETTPSTEYVQFKSETTAIRGPPLSPCKII</sequence>
<name>A0A8J9V2B3_9NEOP</name>